<organism evidence="4 5">
    <name type="scientific">Deinococcus sedimenti</name>
    <dbReference type="NCBI Taxonomy" id="1867090"/>
    <lineage>
        <taxon>Bacteria</taxon>
        <taxon>Thermotogati</taxon>
        <taxon>Deinococcota</taxon>
        <taxon>Deinococci</taxon>
        <taxon>Deinococcales</taxon>
        <taxon>Deinococcaceae</taxon>
        <taxon>Deinococcus</taxon>
    </lineage>
</organism>
<dbReference type="EMBL" id="BMQN01000001">
    <property type="protein sequence ID" value="GGR77893.1"/>
    <property type="molecule type" value="Genomic_DNA"/>
</dbReference>
<dbReference type="PROSITE" id="PS51762">
    <property type="entry name" value="GH16_2"/>
    <property type="match status" value="1"/>
</dbReference>
<keyword evidence="5" id="KW-1185">Reference proteome</keyword>
<reference evidence="5" key="1">
    <citation type="journal article" date="2019" name="Int. J. Syst. Evol. Microbiol.">
        <title>The Global Catalogue of Microorganisms (GCM) 10K type strain sequencing project: providing services to taxonomists for standard genome sequencing and annotation.</title>
        <authorList>
            <consortium name="The Broad Institute Genomics Platform"/>
            <consortium name="The Broad Institute Genome Sequencing Center for Infectious Disease"/>
            <person name="Wu L."/>
            <person name="Ma J."/>
        </authorList>
    </citation>
    <scope>NUCLEOTIDE SEQUENCE [LARGE SCALE GENOMIC DNA]</scope>
    <source>
        <strain evidence="5">JCM 31405</strain>
    </source>
</reference>
<dbReference type="PROSITE" id="PS51257">
    <property type="entry name" value="PROKAR_LIPOPROTEIN"/>
    <property type="match status" value="1"/>
</dbReference>
<dbReference type="Gene3D" id="2.60.120.200">
    <property type="match status" value="1"/>
</dbReference>
<name>A0ABQ2RZ51_9DEIO</name>
<evidence type="ECO:0000259" key="3">
    <source>
        <dbReference type="PROSITE" id="PS51762"/>
    </source>
</evidence>
<keyword evidence="2" id="KW-0732">Signal</keyword>
<feature type="chain" id="PRO_5045519321" description="GH16 domain-containing protein" evidence="2">
    <location>
        <begin position="28"/>
        <end position="415"/>
    </location>
</feature>
<dbReference type="InterPro" id="IPR050546">
    <property type="entry name" value="Glycosyl_Hydrlase_16"/>
</dbReference>
<comment type="similarity">
    <text evidence="1">Belongs to the glycosyl hydrolase 16 family.</text>
</comment>
<sequence length="415" mass="45151">MHRFPFLAATLALTLAACTQTPQPVTAAAAPTLTAQATWSLVYADEFNGTSLDTSRWIAVNGPANINSELQYYTPEDVYVQNGSLVLRTQKRSFGGRGYSSGEVRSGNNVTVTRGSAVECRTKIPRGKGIWPANWLVSTACDGINGCGSAWPPEIDVMEVRGSQPTVNLMTHWWGSYPNQASQTSTYTGPDLSQAFHTYRVEWLGDSITFYVDGVQRARHTANVTSGTMQLVMNTAVGGMFDGNPDGSTTFPQYQYVDYVRVYRDTGGSTGPGPNLVTNGTFDGGLNGWGVWSPNNAFQGTAFAETYGGRNGMHGTEYSAAPYEVHTYQIRTGLASGNYTLRAWVRSTGGQSVGEMLVKNFGGTQRSLDIRGYTNWTQVSIPNVNVTNGQAEIGFHTAAGAYQYLYFDDVEFFRQ</sequence>
<dbReference type="Gene3D" id="2.60.120.260">
    <property type="entry name" value="Galactose-binding domain-like"/>
    <property type="match status" value="1"/>
</dbReference>
<accession>A0ABQ2RZ51</accession>
<dbReference type="SUPFAM" id="SSF49899">
    <property type="entry name" value="Concanavalin A-like lectins/glucanases"/>
    <property type="match status" value="1"/>
</dbReference>
<dbReference type="PANTHER" id="PTHR10963">
    <property type="entry name" value="GLYCOSYL HYDROLASE-RELATED"/>
    <property type="match status" value="1"/>
</dbReference>
<comment type="caution">
    <text evidence="4">The sequence shown here is derived from an EMBL/GenBank/DDBJ whole genome shotgun (WGS) entry which is preliminary data.</text>
</comment>
<protein>
    <recommendedName>
        <fullName evidence="3">GH16 domain-containing protein</fullName>
    </recommendedName>
</protein>
<dbReference type="Proteomes" id="UP000644548">
    <property type="component" value="Unassembled WGS sequence"/>
</dbReference>
<dbReference type="Pfam" id="PF00722">
    <property type="entry name" value="Glyco_hydro_16"/>
    <property type="match status" value="1"/>
</dbReference>
<dbReference type="InterPro" id="IPR000757">
    <property type="entry name" value="Beta-glucanase-like"/>
</dbReference>
<dbReference type="RefSeq" id="WP_189071211.1">
    <property type="nucleotide sequence ID" value="NZ_BMQN01000001.1"/>
</dbReference>
<dbReference type="PANTHER" id="PTHR10963:SF55">
    <property type="entry name" value="GLYCOSIDE HYDROLASE FAMILY 16 PROTEIN"/>
    <property type="match status" value="1"/>
</dbReference>
<proteinExistence type="inferred from homology"/>
<dbReference type="SUPFAM" id="SSF49785">
    <property type="entry name" value="Galactose-binding domain-like"/>
    <property type="match status" value="1"/>
</dbReference>
<dbReference type="InterPro" id="IPR008979">
    <property type="entry name" value="Galactose-bd-like_sf"/>
</dbReference>
<evidence type="ECO:0000313" key="4">
    <source>
        <dbReference type="EMBL" id="GGR77893.1"/>
    </source>
</evidence>
<gene>
    <name evidence="4" type="ORF">GCM10008960_00780</name>
</gene>
<dbReference type="CDD" id="cd08023">
    <property type="entry name" value="GH16_laminarinase_like"/>
    <property type="match status" value="1"/>
</dbReference>
<dbReference type="InterPro" id="IPR013320">
    <property type="entry name" value="ConA-like_dom_sf"/>
</dbReference>
<evidence type="ECO:0000256" key="1">
    <source>
        <dbReference type="ARBA" id="ARBA00006865"/>
    </source>
</evidence>
<evidence type="ECO:0000256" key="2">
    <source>
        <dbReference type="SAM" id="SignalP"/>
    </source>
</evidence>
<feature type="signal peptide" evidence="2">
    <location>
        <begin position="1"/>
        <end position="27"/>
    </location>
</feature>
<evidence type="ECO:0000313" key="5">
    <source>
        <dbReference type="Proteomes" id="UP000644548"/>
    </source>
</evidence>
<feature type="domain" description="GH16" evidence="3">
    <location>
        <begin position="16"/>
        <end position="268"/>
    </location>
</feature>